<reference evidence="2 3" key="1">
    <citation type="submission" date="2019-07" db="EMBL/GenBank/DDBJ databases">
        <title>The pathways for chlorine oxyanion respiration interact through the shared metabolite chlorate.</title>
        <authorList>
            <person name="Barnum T.P."/>
            <person name="Cheng Y."/>
            <person name="Hill K.A."/>
            <person name="Lucas L.N."/>
            <person name="Carlson H.K."/>
            <person name="Coates J.D."/>
        </authorList>
    </citation>
    <scope>NUCLEOTIDE SEQUENCE [LARGE SCALE GENOMIC DNA]</scope>
    <source>
        <strain evidence="2 3">BK-1</strain>
    </source>
</reference>
<dbReference type="AlphaFoldDB" id="A0A558DSB6"/>
<proteinExistence type="predicted"/>
<gene>
    <name evidence="2" type="ORF">FHP88_08110</name>
</gene>
<dbReference type="OrthoDB" id="5821246at2"/>
<keyword evidence="3" id="KW-1185">Reference proteome</keyword>
<keyword evidence="1" id="KW-0812">Transmembrane</keyword>
<dbReference type="Proteomes" id="UP000316649">
    <property type="component" value="Unassembled WGS sequence"/>
</dbReference>
<evidence type="ECO:0000256" key="1">
    <source>
        <dbReference type="SAM" id="Phobius"/>
    </source>
</evidence>
<dbReference type="EMBL" id="VMNH01000007">
    <property type="protein sequence ID" value="TVO75954.1"/>
    <property type="molecule type" value="Genomic_DNA"/>
</dbReference>
<name>A0A558DSB6_9GAMM</name>
<keyword evidence="1" id="KW-0472">Membrane</keyword>
<dbReference type="RefSeq" id="WP_144358534.1">
    <property type="nucleotide sequence ID" value="NZ_VMNH01000007.1"/>
</dbReference>
<sequence length="360" mass="40600">MEIYQVNNYLTALGSKLHRLVREFIRLYHPQTIREKGWVWASGLLIFTLLIVMYGFSVYWSQEPELFDIRQNTERQLAGSKAVVGTHTTASLISVMENLLEKPGGYLSNDIMPPSVFLDNIPNWEFGALVQSRDLARALRNDISRSQSQSTENKYLAIAEPQFNFSNDSWILPSTEGEYREGLKALRTYLHDLAQSDAQNTQFYARADNLKDWLATVEKRLGSLSQRLSASVGQERLNTDLAGDPEATQSTNAPAQVEVHTPWLEIDDVFYEARGSTWALIHFLKAVEVDFRDILMKKNALVSLRQIVRELEATQQSVMSPMVLNGGGFGIVTNYSLVMASYISRANAAVIDLRNLLSEG</sequence>
<comment type="caution">
    <text evidence="2">The sequence shown here is derived from an EMBL/GenBank/DDBJ whole genome shotgun (WGS) entry which is preliminary data.</text>
</comment>
<accession>A0A558DSB6</accession>
<evidence type="ECO:0000313" key="2">
    <source>
        <dbReference type="EMBL" id="TVO75954.1"/>
    </source>
</evidence>
<dbReference type="InterPro" id="IPR016936">
    <property type="entry name" value="UCP029693"/>
</dbReference>
<feature type="transmembrane region" description="Helical" evidence="1">
    <location>
        <begin position="38"/>
        <end position="60"/>
    </location>
</feature>
<dbReference type="PIRSF" id="PIRSF029693">
    <property type="entry name" value="UCP029693"/>
    <property type="match status" value="1"/>
</dbReference>
<protein>
    <submittedName>
        <fullName evidence="2">DUF2333 family protein</fullName>
    </submittedName>
</protein>
<organism evidence="2 3">
    <name type="scientific">Sedimenticola selenatireducens</name>
    <dbReference type="NCBI Taxonomy" id="191960"/>
    <lineage>
        <taxon>Bacteria</taxon>
        <taxon>Pseudomonadati</taxon>
        <taxon>Pseudomonadota</taxon>
        <taxon>Gammaproteobacteria</taxon>
        <taxon>Chromatiales</taxon>
        <taxon>Sedimenticolaceae</taxon>
        <taxon>Sedimenticola</taxon>
    </lineage>
</organism>
<dbReference type="Pfam" id="PF10095">
    <property type="entry name" value="DUF2333"/>
    <property type="match status" value="1"/>
</dbReference>
<keyword evidence="1" id="KW-1133">Transmembrane helix</keyword>
<evidence type="ECO:0000313" key="3">
    <source>
        <dbReference type="Proteomes" id="UP000316649"/>
    </source>
</evidence>